<protein>
    <submittedName>
        <fullName evidence="1">Similar to An14g07400</fullName>
    </submittedName>
</protein>
<reference evidence="2" key="1">
    <citation type="journal article" date="2016" name="Genome Announc.">
        <title>Draft genome sequence of Aspergillus niger strain An76.</title>
        <authorList>
            <person name="Gong W."/>
            <person name="Cheng Z."/>
            <person name="Zhang H."/>
            <person name="Liu L."/>
            <person name="Gao P."/>
            <person name="Wang L."/>
        </authorList>
    </citation>
    <scope>NUCLEOTIDE SEQUENCE [LARGE SCALE GENOMIC DNA]</scope>
    <source>
        <strain evidence="2">An76</strain>
    </source>
</reference>
<evidence type="ECO:0000313" key="1">
    <source>
        <dbReference type="EMBL" id="GAQ47700.1"/>
    </source>
</evidence>
<comment type="caution">
    <text evidence="1">The sequence shown here is derived from an EMBL/GenBank/DDBJ whole genome shotgun (WGS) entry which is preliminary data.</text>
</comment>
<dbReference type="VEuPathDB" id="FungiDB:M747DRAFT_365769"/>
<proteinExistence type="predicted"/>
<dbReference type="AlphaFoldDB" id="A0A100IUP9"/>
<organism evidence="1 2">
    <name type="scientific">Aspergillus niger</name>
    <dbReference type="NCBI Taxonomy" id="5061"/>
    <lineage>
        <taxon>Eukaryota</taxon>
        <taxon>Fungi</taxon>
        <taxon>Dikarya</taxon>
        <taxon>Ascomycota</taxon>
        <taxon>Pezizomycotina</taxon>
        <taxon>Eurotiomycetes</taxon>
        <taxon>Eurotiomycetidae</taxon>
        <taxon>Eurotiales</taxon>
        <taxon>Aspergillaceae</taxon>
        <taxon>Aspergillus</taxon>
        <taxon>Aspergillus subgen. Circumdati</taxon>
    </lineage>
</organism>
<gene>
    <name evidence="1" type="ORF">ABL_10361</name>
</gene>
<sequence>MAKTLEEFAQLEPLWDKAIQHPAETSPDEKHQLMQWPPLEEMQANTTKYLGMSVENLLQKAATDRQSLTYAECRLIHDHFRITRILDNGDQFAWLQMRPDLYDKLKQAQEAVLSPIELQAVQAVNEVYPQKKYDEYMARHEKRKQEPFPDLKDWVRKIVLREDDKSWGYVFYHQKGMARLDEFRALFAEVLEMSFFFEGYEEIHDHKFAQFVPFEADESDIGHLQQDFRDRRERGDLKPGVLKNVFFLLTDEALSACGTYGPDMYYGWIWAIDPDWPLSRPDEDGYDGRLKISITQIFYRFYEFMSDGFSLREIWQDFHYVNANKLYPSSWPEPISWHFTRLENSKWPYN</sequence>
<accession>A0A100IUP9</accession>
<name>A0A100IUP9_ASPNG</name>
<dbReference type="EMBL" id="BCMY01000043">
    <property type="protein sequence ID" value="GAQ47700.1"/>
    <property type="molecule type" value="Genomic_DNA"/>
</dbReference>
<dbReference type="Proteomes" id="UP000068243">
    <property type="component" value="Unassembled WGS sequence"/>
</dbReference>
<dbReference type="VEuPathDB" id="FungiDB:An14g07400"/>
<dbReference type="OMA" id="MQANTTK"/>
<dbReference type="OrthoDB" id="4777915at2759"/>
<evidence type="ECO:0000313" key="2">
    <source>
        <dbReference type="Proteomes" id="UP000068243"/>
    </source>
</evidence>